<evidence type="ECO:0000313" key="1">
    <source>
        <dbReference type="EMBL" id="KPM67609.1"/>
    </source>
</evidence>
<dbReference type="EMBL" id="LKKS01000033">
    <property type="protein sequence ID" value="KPM67609.1"/>
    <property type="molecule type" value="Genomic_DNA"/>
</dbReference>
<protein>
    <submittedName>
        <fullName evidence="1">Uncharacterized protein</fullName>
    </submittedName>
</protein>
<reference evidence="1 2" key="1">
    <citation type="submission" date="2015-10" db="EMBL/GenBank/DDBJ databases">
        <title>Pseudomonas putida clinical strains.</title>
        <authorList>
            <person name="Molina L."/>
            <person name="Udaondo Z."/>
        </authorList>
    </citation>
    <scope>NUCLEOTIDE SEQUENCE [LARGE SCALE GENOMIC DNA]</scope>
    <source>
        <strain evidence="1 2">HB13667</strain>
    </source>
</reference>
<sequence length="153" mass="15901">MGAGAGAGAAAGGGLLGAYSQIQQGKDAVKAAKRQQRYLDDQARDVITQGDFAADMANEQGRQTAASQRTGFAANGVAVGEGSAGRIEQGTLDIARQDADQLRRNAFNQAMGLVAQGNEGIKQAKAEFRTRRLNAFSSLLTGGGQAYNMYSRG</sequence>
<accession>A0A0P7DGS7</accession>
<evidence type="ECO:0000313" key="2">
    <source>
        <dbReference type="Proteomes" id="UP000050437"/>
    </source>
</evidence>
<dbReference type="Proteomes" id="UP000050437">
    <property type="component" value="Unassembled WGS sequence"/>
</dbReference>
<proteinExistence type="predicted"/>
<gene>
    <name evidence="1" type="ORF">HB13667_06075</name>
</gene>
<dbReference type="RefSeq" id="WP_054572283.1">
    <property type="nucleotide sequence ID" value="NZ_LKKS01000033.1"/>
</dbReference>
<comment type="caution">
    <text evidence="1">The sequence shown here is derived from an EMBL/GenBank/DDBJ whole genome shotgun (WGS) entry which is preliminary data.</text>
</comment>
<name>A0A0P7DGS7_PSEPU</name>
<dbReference type="AlphaFoldDB" id="A0A0P7DGS7"/>
<organism evidence="1 2">
    <name type="scientific">Pseudomonas putida</name>
    <name type="common">Arthrobacter siderocapsulatus</name>
    <dbReference type="NCBI Taxonomy" id="303"/>
    <lineage>
        <taxon>Bacteria</taxon>
        <taxon>Pseudomonadati</taxon>
        <taxon>Pseudomonadota</taxon>
        <taxon>Gammaproteobacteria</taxon>
        <taxon>Pseudomonadales</taxon>
        <taxon>Pseudomonadaceae</taxon>
        <taxon>Pseudomonas</taxon>
    </lineage>
</organism>